<sequence>MIIQSRCLTGIQSSAAPANMVPNTFAMLTCCQGSVSSPPCCSLLGRQMAAPLLCVLLIVLLFPIIPLLVTDCLVFPSLSVA</sequence>
<dbReference type="EMBL" id="GBXM01023409">
    <property type="protein sequence ID" value="JAH85168.1"/>
    <property type="molecule type" value="Transcribed_RNA"/>
</dbReference>
<feature type="transmembrane region" description="Helical" evidence="1">
    <location>
        <begin position="52"/>
        <end position="78"/>
    </location>
</feature>
<dbReference type="AlphaFoldDB" id="A0A0E9W6Q5"/>
<organism evidence="2">
    <name type="scientific">Anguilla anguilla</name>
    <name type="common">European freshwater eel</name>
    <name type="synonym">Muraena anguilla</name>
    <dbReference type="NCBI Taxonomy" id="7936"/>
    <lineage>
        <taxon>Eukaryota</taxon>
        <taxon>Metazoa</taxon>
        <taxon>Chordata</taxon>
        <taxon>Craniata</taxon>
        <taxon>Vertebrata</taxon>
        <taxon>Euteleostomi</taxon>
        <taxon>Actinopterygii</taxon>
        <taxon>Neopterygii</taxon>
        <taxon>Teleostei</taxon>
        <taxon>Anguilliformes</taxon>
        <taxon>Anguillidae</taxon>
        <taxon>Anguilla</taxon>
    </lineage>
</organism>
<evidence type="ECO:0000313" key="2">
    <source>
        <dbReference type="EMBL" id="JAH85168.1"/>
    </source>
</evidence>
<keyword evidence="1" id="KW-1133">Transmembrane helix</keyword>
<reference evidence="2" key="2">
    <citation type="journal article" date="2015" name="Fish Shellfish Immunol.">
        <title>Early steps in the European eel (Anguilla anguilla)-Vibrio vulnificus interaction in the gills: Role of the RtxA13 toxin.</title>
        <authorList>
            <person name="Callol A."/>
            <person name="Pajuelo D."/>
            <person name="Ebbesson L."/>
            <person name="Teles M."/>
            <person name="MacKenzie S."/>
            <person name="Amaro C."/>
        </authorList>
    </citation>
    <scope>NUCLEOTIDE SEQUENCE</scope>
</reference>
<evidence type="ECO:0000256" key="1">
    <source>
        <dbReference type="SAM" id="Phobius"/>
    </source>
</evidence>
<accession>A0A0E9W6Q5</accession>
<reference evidence="2" key="1">
    <citation type="submission" date="2014-11" db="EMBL/GenBank/DDBJ databases">
        <authorList>
            <person name="Amaro Gonzalez C."/>
        </authorList>
    </citation>
    <scope>NUCLEOTIDE SEQUENCE</scope>
</reference>
<protein>
    <submittedName>
        <fullName evidence="2">Uncharacterized protein</fullName>
    </submittedName>
</protein>
<proteinExistence type="predicted"/>
<keyword evidence="1" id="KW-0472">Membrane</keyword>
<keyword evidence="1" id="KW-0812">Transmembrane</keyword>
<name>A0A0E9W6Q5_ANGAN</name>